<evidence type="ECO:0000256" key="2">
    <source>
        <dbReference type="ARBA" id="ARBA00006472"/>
    </source>
</evidence>
<keyword evidence="4" id="KW-0456">Lyase</keyword>
<accession>A0ABQ1QPF4</accession>
<dbReference type="InterPro" id="IPR036428">
    <property type="entry name" value="PCD_sf"/>
</dbReference>
<protein>
    <recommendedName>
        <fullName evidence="3">4a-hydroxytetrahydrobiopterin dehydratase</fullName>
        <ecNumber evidence="3">4.2.1.96</ecNumber>
    </recommendedName>
</protein>
<sequence>MGNHGNDDATWAERERPATLSKRFTFASYAENRDFLDRVAALSEQTGIHPDLSFGRDYANLSVHPAEGEVLRDEERDFARRVDAIVAGSG</sequence>
<dbReference type="Proteomes" id="UP000617355">
    <property type="component" value="Unassembled WGS sequence"/>
</dbReference>
<dbReference type="EMBL" id="BMGI01000004">
    <property type="protein sequence ID" value="GGD39519.1"/>
    <property type="molecule type" value="Genomic_DNA"/>
</dbReference>
<comment type="catalytic activity">
    <reaction evidence="1">
        <text>(4aS,6R)-4a-hydroxy-L-erythro-5,6,7,8-tetrahydrobiopterin = (6R)-L-erythro-6,7-dihydrobiopterin + H2O</text>
        <dbReference type="Rhea" id="RHEA:11920"/>
        <dbReference type="ChEBI" id="CHEBI:15377"/>
        <dbReference type="ChEBI" id="CHEBI:15642"/>
        <dbReference type="ChEBI" id="CHEBI:43120"/>
        <dbReference type="EC" id="4.2.1.96"/>
    </reaction>
</comment>
<evidence type="ECO:0000256" key="3">
    <source>
        <dbReference type="ARBA" id="ARBA00013252"/>
    </source>
</evidence>
<comment type="similarity">
    <text evidence="2">Belongs to the pterin-4-alpha-carbinolamine dehydratase family.</text>
</comment>
<evidence type="ECO:0000313" key="6">
    <source>
        <dbReference type="Proteomes" id="UP000617355"/>
    </source>
</evidence>
<evidence type="ECO:0000256" key="4">
    <source>
        <dbReference type="ARBA" id="ARBA00023239"/>
    </source>
</evidence>
<dbReference type="Gene3D" id="3.30.1360.20">
    <property type="entry name" value="Transcriptional coactivator/pterin dehydratase"/>
    <property type="match status" value="1"/>
</dbReference>
<organism evidence="5 6">
    <name type="scientific">Sinisalibacter lacisalsi</name>
    <dbReference type="NCBI Taxonomy" id="1526570"/>
    <lineage>
        <taxon>Bacteria</taxon>
        <taxon>Pseudomonadati</taxon>
        <taxon>Pseudomonadota</taxon>
        <taxon>Alphaproteobacteria</taxon>
        <taxon>Rhodobacterales</taxon>
        <taxon>Roseobacteraceae</taxon>
        <taxon>Sinisalibacter</taxon>
    </lineage>
</organism>
<name>A0ABQ1QPF4_9RHOB</name>
<proteinExistence type="inferred from homology"/>
<comment type="caution">
    <text evidence="5">The sequence shown here is derived from an EMBL/GenBank/DDBJ whole genome shotgun (WGS) entry which is preliminary data.</text>
</comment>
<gene>
    <name evidence="5" type="ORF">GCM10011358_24330</name>
</gene>
<keyword evidence="6" id="KW-1185">Reference proteome</keyword>
<dbReference type="Pfam" id="PF01329">
    <property type="entry name" value="Pterin_4a"/>
    <property type="match status" value="1"/>
</dbReference>
<evidence type="ECO:0000313" key="5">
    <source>
        <dbReference type="EMBL" id="GGD39519.1"/>
    </source>
</evidence>
<dbReference type="SUPFAM" id="SSF55248">
    <property type="entry name" value="PCD-like"/>
    <property type="match status" value="1"/>
</dbReference>
<reference evidence="6" key="1">
    <citation type="journal article" date="2019" name="Int. J. Syst. Evol. Microbiol.">
        <title>The Global Catalogue of Microorganisms (GCM) 10K type strain sequencing project: providing services to taxonomists for standard genome sequencing and annotation.</title>
        <authorList>
            <consortium name="The Broad Institute Genomics Platform"/>
            <consortium name="The Broad Institute Genome Sequencing Center for Infectious Disease"/>
            <person name="Wu L."/>
            <person name="Ma J."/>
        </authorList>
    </citation>
    <scope>NUCLEOTIDE SEQUENCE [LARGE SCALE GENOMIC DNA]</scope>
    <source>
        <strain evidence="6">CGMCC 1.12922</strain>
    </source>
</reference>
<evidence type="ECO:0000256" key="1">
    <source>
        <dbReference type="ARBA" id="ARBA00001554"/>
    </source>
</evidence>
<dbReference type="EC" id="4.2.1.96" evidence="3"/>
<dbReference type="RefSeq" id="WP_188528106.1">
    <property type="nucleotide sequence ID" value="NZ_BMGI01000004.1"/>
</dbReference>
<dbReference type="InterPro" id="IPR001533">
    <property type="entry name" value="Pterin_deHydtase"/>
</dbReference>